<sequence length="163" mass="18927">MKHLSETLRETTLHVLAAHTQQYIDEQWKPVWERHLEETERIFAKGGDSAYGFYCLKLFQPLAAEIAEAGWVTQPVLPGTFPQSEEHWGPWENRERRFWSVIQQDNGKALGTLITRIFHDHTQLRLPRPPHIYAIHETEPSEISHILIHADTNVLDSRTDGES</sequence>
<reference evidence="1 2" key="1">
    <citation type="submission" date="2020-08" db="EMBL/GenBank/DDBJ databases">
        <title>Genomic Encyclopedia of Type Strains, Phase III (KMG-III): the genomes of soil and plant-associated and newly described type strains.</title>
        <authorList>
            <person name="Whitman W."/>
        </authorList>
    </citation>
    <scope>NUCLEOTIDE SEQUENCE [LARGE SCALE GENOMIC DNA]</scope>
    <source>
        <strain evidence="1 2">CECT 5831</strain>
    </source>
</reference>
<organism evidence="1 2">
    <name type="scientific">Paenibacillus rhizosphaerae</name>
    <dbReference type="NCBI Taxonomy" id="297318"/>
    <lineage>
        <taxon>Bacteria</taxon>
        <taxon>Bacillati</taxon>
        <taxon>Bacillota</taxon>
        <taxon>Bacilli</taxon>
        <taxon>Bacillales</taxon>
        <taxon>Paenibacillaceae</taxon>
        <taxon>Paenibacillus</taxon>
    </lineage>
</organism>
<comment type="caution">
    <text evidence="1">The sequence shown here is derived from an EMBL/GenBank/DDBJ whole genome shotgun (WGS) entry which is preliminary data.</text>
</comment>
<proteinExistence type="predicted"/>
<dbReference type="RefSeq" id="WP_183584066.1">
    <property type="nucleotide sequence ID" value="NZ_JACHXJ010000004.1"/>
</dbReference>
<dbReference type="Pfam" id="PF19486">
    <property type="entry name" value="DUF6022"/>
    <property type="match status" value="1"/>
</dbReference>
<dbReference type="AlphaFoldDB" id="A0A839TW99"/>
<protein>
    <submittedName>
        <fullName evidence="1">Uncharacterized protein</fullName>
    </submittedName>
</protein>
<accession>A0A839TW99</accession>
<gene>
    <name evidence="1" type="ORF">FHS19_004575</name>
</gene>
<dbReference type="InterPro" id="IPR046064">
    <property type="entry name" value="DUF6022"/>
</dbReference>
<name>A0A839TW99_9BACL</name>
<evidence type="ECO:0000313" key="1">
    <source>
        <dbReference type="EMBL" id="MBB3129870.1"/>
    </source>
</evidence>
<dbReference type="EMBL" id="JACHXJ010000004">
    <property type="protein sequence ID" value="MBB3129870.1"/>
    <property type="molecule type" value="Genomic_DNA"/>
</dbReference>
<dbReference type="Proteomes" id="UP000517523">
    <property type="component" value="Unassembled WGS sequence"/>
</dbReference>
<evidence type="ECO:0000313" key="2">
    <source>
        <dbReference type="Proteomes" id="UP000517523"/>
    </source>
</evidence>